<accession>A0A1A8HXL5</accession>
<reference evidence="1" key="2">
    <citation type="submission" date="2016-06" db="EMBL/GenBank/DDBJ databases">
        <title>The genome of a short-lived fish provides insights into sex chromosome evolution and the genetic control of aging.</title>
        <authorList>
            <person name="Reichwald K."/>
            <person name="Felder M."/>
            <person name="Petzold A."/>
            <person name="Koch P."/>
            <person name="Groth M."/>
            <person name="Platzer M."/>
        </authorList>
    </citation>
    <scope>NUCLEOTIDE SEQUENCE</scope>
    <source>
        <tissue evidence="1">Brain</tissue>
    </source>
</reference>
<feature type="non-terminal residue" evidence="1">
    <location>
        <position position="57"/>
    </location>
</feature>
<protein>
    <submittedName>
        <fullName evidence="1">Uncharacterized protein</fullName>
    </submittedName>
</protein>
<dbReference type="EMBL" id="HAED01003261">
    <property type="protein sequence ID" value="SBQ89184.1"/>
    <property type="molecule type" value="Transcribed_RNA"/>
</dbReference>
<name>A0A1A8HXL5_NOTKU</name>
<feature type="non-terminal residue" evidence="1">
    <location>
        <position position="1"/>
    </location>
</feature>
<reference evidence="1" key="1">
    <citation type="submission" date="2016-05" db="EMBL/GenBank/DDBJ databases">
        <authorList>
            <person name="Lavstsen T."/>
            <person name="Jespersen J.S."/>
        </authorList>
    </citation>
    <scope>NUCLEOTIDE SEQUENCE</scope>
    <source>
        <tissue evidence="1">Brain</tissue>
    </source>
</reference>
<sequence>KRANSCYAFYSTSIVKTSRFLDNGPDTSCVYCLRVLRSWSVGLKPTNTINIQCNTTS</sequence>
<evidence type="ECO:0000313" key="1">
    <source>
        <dbReference type="EMBL" id="SBQ89184.1"/>
    </source>
</evidence>
<dbReference type="AlphaFoldDB" id="A0A1A8HXL5"/>
<organism evidence="1">
    <name type="scientific">Nothobranchius kuhntae</name>
    <name type="common">Beira killifish</name>
    <dbReference type="NCBI Taxonomy" id="321403"/>
    <lineage>
        <taxon>Eukaryota</taxon>
        <taxon>Metazoa</taxon>
        <taxon>Chordata</taxon>
        <taxon>Craniata</taxon>
        <taxon>Vertebrata</taxon>
        <taxon>Euteleostomi</taxon>
        <taxon>Actinopterygii</taxon>
        <taxon>Neopterygii</taxon>
        <taxon>Teleostei</taxon>
        <taxon>Neoteleostei</taxon>
        <taxon>Acanthomorphata</taxon>
        <taxon>Ovalentaria</taxon>
        <taxon>Atherinomorphae</taxon>
        <taxon>Cyprinodontiformes</taxon>
        <taxon>Nothobranchiidae</taxon>
        <taxon>Nothobranchius</taxon>
    </lineage>
</organism>
<gene>
    <name evidence="1" type="primary">Nfu_g_1_005796</name>
</gene>
<proteinExistence type="predicted"/>